<proteinExistence type="predicted"/>
<evidence type="ECO:0000313" key="3">
    <source>
        <dbReference type="Proteomes" id="UP000192491"/>
    </source>
</evidence>
<reference evidence="2 3" key="1">
    <citation type="submission" date="2017-01" db="EMBL/GenBank/DDBJ databases">
        <title>Novel large sulfur bacteria in the metagenomes of groundwater-fed chemosynthetic microbial mats in the Lake Huron basin.</title>
        <authorList>
            <person name="Sharrar A.M."/>
            <person name="Flood B.E."/>
            <person name="Bailey J.V."/>
            <person name="Jones D.S."/>
            <person name="Biddanda B."/>
            <person name="Ruberg S.A."/>
            <person name="Marcus D.N."/>
            <person name="Dick G.J."/>
        </authorList>
    </citation>
    <scope>NUCLEOTIDE SEQUENCE [LARGE SCALE GENOMIC DNA]</scope>
    <source>
        <strain evidence="2">A8</strain>
    </source>
</reference>
<gene>
    <name evidence="2" type="ORF">BWK73_47070</name>
</gene>
<keyword evidence="1" id="KW-0812">Transmembrane</keyword>
<dbReference type="EMBL" id="MTEJ01000604">
    <property type="protein sequence ID" value="OQX01137.1"/>
    <property type="molecule type" value="Genomic_DNA"/>
</dbReference>
<sequence>MFGASYWNDGLDASQWVALGGSVLSALVTVAAVGIAAYLAHNYAVRQGKLTHNTAIRADRLRREIKALEDVWALLAYMSDKKSDKAIIHWQKNRSTGGETLYFFHFKNLEQFCLHEVSEVFYQRHAGLFISNEVRDLLYGYRTLAITFYFAHKNDSAIPENSLIRINKPEQAEKLKKIYDDLNPSLYTQISPPPTH</sequence>
<dbReference type="NCBIfam" id="NF040556">
    <property type="entry name" value="CAS_Csx28"/>
    <property type="match status" value="1"/>
</dbReference>
<keyword evidence="1" id="KW-1133">Transmembrane helix</keyword>
<evidence type="ECO:0000313" key="2">
    <source>
        <dbReference type="EMBL" id="OQX01137.1"/>
    </source>
</evidence>
<keyword evidence="1" id="KW-0472">Membrane</keyword>
<comment type="caution">
    <text evidence="2">The sequence shown here is derived from an EMBL/GenBank/DDBJ whole genome shotgun (WGS) entry which is preliminary data.</text>
</comment>
<dbReference type="Proteomes" id="UP000192491">
    <property type="component" value="Unassembled WGS sequence"/>
</dbReference>
<accession>A0A1Y1QA18</accession>
<dbReference type="AlphaFoldDB" id="A0A1Y1QA18"/>
<organism evidence="2 3">
    <name type="scientific">Thiothrix lacustris</name>
    <dbReference type="NCBI Taxonomy" id="525917"/>
    <lineage>
        <taxon>Bacteria</taxon>
        <taxon>Pseudomonadati</taxon>
        <taxon>Pseudomonadota</taxon>
        <taxon>Gammaproteobacteria</taxon>
        <taxon>Thiotrichales</taxon>
        <taxon>Thiotrichaceae</taxon>
        <taxon>Thiothrix</taxon>
    </lineage>
</organism>
<name>A0A1Y1QA18_9GAMM</name>
<evidence type="ECO:0000256" key="1">
    <source>
        <dbReference type="SAM" id="Phobius"/>
    </source>
</evidence>
<feature type="transmembrane region" description="Helical" evidence="1">
    <location>
        <begin position="16"/>
        <end position="40"/>
    </location>
</feature>
<protein>
    <submittedName>
        <fullName evidence="2">Uncharacterized protein</fullName>
    </submittedName>
</protein>